<dbReference type="SUPFAM" id="SSF103473">
    <property type="entry name" value="MFS general substrate transporter"/>
    <property type="match status" value="1"/>
</dbReference>
<dbReference type="InterPro" id="IPR036259">
    <property type="entry name" value="MFS_trans_sf"/>
</dbReference>
<evidence type="ECO:0000256" key="7">
    <source>
        <dbReference type="SAM" id="Phobius"/>
    </source>
</evidence>
<evidence type="ECO:0000256" key="6">
    <source>
        <dbReference type="ARBA" id="ARBA00023136"/>
    </source>
</evidence>
<keyword evidence="6 7" id="KW-0472">Membrane</keyword>
<protein>
    <submittedName>
        <fullName evidence="9">MFS transporter</fullName>
    </submittedName>
</protein>
<evidence type="ECO:0000259" key="8">
    <source>
        <dbReference type="PROSITE" id="PS50850"/>
    </source>
</evidence>
<accession>A0ABQ4GE31</accession>
<feature type="transmembrane region" description="Helical" evidence="7">
    <location>
        <begin position="38"/>
        <end position="59"/>
    </location>
</feature>
<evidence type="ECO:0000256" key="1">
    <source>
        <dbReference type="ARBA" id="ARBA00004651"/>
    </source>
</evidence>
<dbReference type="EMBL" id="BOOF01000002">
    <property type="protein sequence ID" value="GIH59687.1"/>
    <property type="molecule type" value="Genomic_DNA"/>
</dbReference>
<feature type="domain" description="Major facilitator superfamily (MFS) profile" evidence="8">
    <location>
        <begin position="248"/>
        <end position="434"/>
    </location>
</feature>
<evidence type="ECO:0000256" key="3">
    <source>
        <dbReference type="ARBA" id="ARBA00022475"/>
    </source>
</evidence>
<feature type="transmembrane region" description="Helical" evidence="7">
    <location>
        <begin position="409"/>
        <end position="428"/>
    </location>
</feature>
<dbReference type="InterPro" id="IPR020846">
    <property type="entry name" value="MFS_dom"/>
</dbReference>
<dbReference type="Gene3D" id="1.20.1250.20">
    <property type="entry name" value="MFS general substrate transporter like domains"/>
    <property type="match status" value="1"/>
</dbReference>
<reference evidence="9 10" key="1">
    <citation type="submission" date="2021-01" db="EMBL/GenBank/DDBJ databases">
        <title>Whole genome shotgun sequence of Microbispora siamensis NBRC 104113.</title>
        <authorList>
            <person name="Komaki H."/>
            <person name="Tamura T."/>
        </authorList>
    </citation>
    <scope>NUCLEOTIDE SEQUENCE [LARGE SCALE GENOMIC DNA]</scope>
    <source>
        <strain evidence="9 10">NBRC 104113</strain>
    </source>
</reference>
<keyword evidence="10" id="KW-1185">Reference proteome</keyword>
<evidence type="ECO:0000256" key="2">
    <source>
        <dbReference type="ARBA" id="ARBA00022448"/>
    </source>
</evidence>
<feature type="transmembrane region" description="Helical" evidence="7">
    <location>
        <begin position="240"/>
        <end position="263"/>
    </location>
</feature>
<comment type="caution">
    <text evidence="9">The sequence shown here is derived from an EMBL/GenBank/DDBJ whole genome shotgun (WGS) entry which is preliminary data.</text>
</comment>
<dbReference type="PROSITE" id="PS50850">
    <property type="entry name" value="MFS"/>
    <property type="match status" value="1"/>
</dbReference>
<comment type="subcellular location">
    <subcellularLocation>
        <location evidence="1">Cell membrane</location>
        <topology evidence="1">Multi-pass membrane protein</topology>
    </subcellularLocation>
</comment>
<evidence type="ECO:0000313" key="10">
    <source>
        <dbReference type="Proteomes" id="UP000660454"/>
    </source>
</evidence>
<dbReference type="Proteomes" id="UP000660454">
    <property type="component" value="Unassembled WGS sequence"/>
</dbReference>
<dbReference type="InterPro" id="IPR010290">
    <property type="entry name" value="TM_effector"/>
</dbReference>
<feature type="transmembrane region" description="Helical" evidence="7">
    <location>
        <begin position="315"/>
        <end position="333"/>
    </location>
</feature>
<evidence type="ECO:0000256" key="5">
    <source>
        <dbReference type="ARBA" id="ARBA00022989"/>
    </source>
</evidence>
<keyword evidence="4 7" id="KW-0812">Transmembrane</keyword>
<proteinExistence type="predicted"/>
<dbReference type="PANTHER" id="PTHR23513">
    <property type="entry name" value="INTEGRAL MEMBRANE EFFLUX PROTEIN-RELATED"/>
    <property type="match status" value="1"/>
</dbReference>
<evidence type="ECO:0000256" key="4">
    <source>
        <dbReference type="ARBA" id="ARBA00022692"/>
    </source>
</evidence>
<name>A0ABQ4GE31_9ACTN</name>
<keyword evidence="3" id="KW-1003">Cell membrane</keyword>
<dbReference type="Pfam" id="PF05977">
    <property type="entry name" value="MFS_3"/>
    <property type="match status" value="1"/>
</dbReference>
<feature type="transmembrane region" description="Helical" evidence="7">
    <location>
        <begin position="382"/>
        <end position="403"/>
    </location>
</feature>
<feature type="transmembrane region" description="Helical" evidence="7">
    <location>
        <begin position="131"/>
        <end position="159"/>
    </location>
</feature>
<sequence length="434" mass="44762">MPRPEAAISGCGGRTCVRTVGRVRGRGPAGSLWRHRDFMLLWSGHTVSLFGSQISWIALPMVAVAGLHATTFEVAVLGAMSTLPALVVSLPAGVLADRHRRRRLMIACDAGSALVMASVPIAAVAGRVTMAQLYAVTLVVGALGVVFGTAAGSLTPVLLGGDRLTDANAKMNTARGLAEMAGPSVGGFLVGLVGAARAVAADALSYAVSAAALASMRLREPKPERTSHRGRFLGEIAEGLRFVLAQPVLRVLALSGAVSAVLLRGISSMWLLYVVRELGWSPWAAGLVYGLSLVGGVAGSMVAGRVTARLGMGRVIVLGALLSAPFELVTPLVPPGLAGQWTVGLVFTFLTAAGMVQMTAAQTARQLLCPPGMLGRMNGSTQFMQAGLLPLGPLLAGALGAWIGLRPALIILAGATLLWPLLLSLSPVRTLDVR</sequence>
<feature type="transmembrane region" description="Helical" evidence="7">
    <location>
        <begin position="339"/>
        <end position="361"/>
    </location>
</feature>
<dbReference type="PANTHER" id="PTHR23513:SF6">
    <property type="entry name" value="MAJOR FACILITATOR SUPERFAMILY ASSOCIATED DOMAIN-CONTAINING PROTEIN"/>
    <property type="match status" value="1"/>
</dbReference>
<feature type="transmembrane region" description="Helical" evidence="7">
    <location>
        <begin position="283"/>
        <end position="303"/>
    </location>
</feature>
<keyword evidence="2" id="KW-0813">Transport</keyword>
<feature type="transmembrane region" description="Helical" evidence="7">
    <location>
        <begin position="71"/>
        <end position="92"/>
    </location>
</feature>
<keyword evidence="5 7" id="KW-1133">Transmembrane helix</keyword>
<gene>
    <name evidence="9" type="ORF">Msi02_05040</name>
</gene>
<evidence type="ECO:0000313" key="9">
    <source>
        <dbReference type="EMBL" id="GIH59687.1"/>
    </source>
</evidence>
<feature type="transmembrane region" description="Helical" evidence="7">
    <location>
        <begin position="180"/>
        <end position="197"/>
    </location>
</feature>
<organism evidence="9 10">
    <name type="scientific">Microbispora siamensis</name>
    <dbReference type="NCBI Taxonomy" id="564413"/>
    <lineage>
        <taxon>Bacteria</taxon>
        <taxon>Bacillati</taxon>
        <taxon>Actinomycetota</taxon>
        <taxon>Actinomycetes</taxon>
        <taxon>Streptosporangiales</taxon>
        <taxon>Streptosporangiaceae</taxon>
        <taxon>Microbispora</taxon>
    </lineage>
</organism>
<dbReference type="CDD" id="cd06173">
    <property type="entry name" value="MFS_MefA_like"/>
    <property type="match status" value="1"/>
</dbReference>